<dbReference type="EMBL" id="BNEK01000005">
    <property type="protein sequence ID" value="GHJ30811.1"/>
    <property type="molecule type" value="Genomic_DNA"/>
</dbReference>
<evidence type="ECO:0000256" key="1">
    <source>
        <dbReference type="SAM" id="MobiDB-lite"/>
    </source>
</evidence>
<organism evidence="2 3">
    <name type="scientific">Streptomyces hygroscopicus</name>
    <dbReference type="NCBI Taxonomy" id="1912"/>
    <lineage>
        <taxon>Bacteria</taxon>
        <taxon>Bacillati</taxon>
        <taxon>Actinomycetota</taxon>
        <taxon>Actinomycetes</taxon>
        <taxon>Kitasatosporales</taxon>
        <taxon>Streptomycetaceae</taxon>
        <taxon>Streptomyces</taxon>
        <taxon>Streptomyces violaceusniger group</taxon>
    </lineage>
</organism>
<comment type="caution">
    <text evidence="2">The sequence shown here is derived from an EMBL/GenBank/DDBJ whole genome shotgun (WGS) entry which is preliminary data.</text>
</comment>
<feature type="region of interest" description="Disordered" evidence="1">
    <location>
        <begin position="1"/>
        <end position="30"/>
    </location>
</feature>
<evidence type="ECO:0000313" key="3">
    <source>
        <dbReference type="Proteomes" id="UP001054854"/>
    </source>
</evidence>
<evidence type="ECO:0000313" key="2">
    <source>
        <dbReference type="EMBL" id="GHJ30811.1"/>
    </source>
</evidence>
<gene>
    <name evidence="2" type="ORF">TPA0910_52440</name>
</gene>
<sequence>MPKRRLNVCERCTASPKPGPGPGLGRRQTPDATLQRVGRDRAPFGLVAVHQGCRIVVGQDRVDFPSGFWGWDQLSGRAGPLVLESGAPWRRYWPGHSQCGSVRWAATGATPPTSAPVSGWPNPFNVQRRMCSRAYPATALMRFGVEGRAPTYAA</sequence>
<protein>
    <submittedName>
        <fullName evidence="2">Uncharacterized protein</fullName>
    </submittedName>
</protein>
<dbReference type="Proteomes" id="UP001054854">
    <property type="component" value="Unassembled WGS sequence"/>
</dbReference>
<name>A0ABQ3U5Y8_STRHY</name>
<proteinExistence type="predicted"/>
<reference evidence="2" key="1">
    <citation type="submission" date="2024-05" db="EMBL/GenBank/DDBJ databases">
        <title>Whole genome shotgun sequence of Streptomyces hygroscopicus NBRC 113678.</title>
        <authorList>
            <person name="Komaki H."/>
            <person name="Tamura T."/>
        </authorList>
    </citation>
    <scope>NUCLEOTIDE SEQUENCE</scope>
    <source>
        <strain evidence="2">N11-34</strain>
    </source>
</reference>
<keyword evidence="3" id="KW-1185">Reference proteome</keyword>
<accession>A0ABQ3U5Y8</accession>